<keyword evidence="2" id="KW-0472">Membrane</keyword>
<dbReference type="CDD" id="cd16015">
    <property type="entry name" value="LTA_synthase"/>
    <property type="match status" value="1"/>
</dbReference>
<feature type="transmembrane region" description="Helical" evidence="2">
    <location>
        <begin position="179"/>
        <end position="197"/>
    </location>
</feature>
<sequence>MPTVASETDSAADASDASDASETSGTISNVSDDDAKLNSLTLLIRSIKRTASQISAWFITLAKAILTSKQMQSLLKALATIHTLWQKRPKGPYTLYAVVMALMTAAATLFIQWGMYTEPTYDDPNAVDDTTKILNSVNGQLTKFVSQMWLEGKLNWLLNFCALGMIYLVLVFILNRFWIATAVFAIAMSSFAVANSIKVDLRNEPVIPSDLSFLSSGNGGEITSFIPKGSQGLVDGTITMLVWLTIICLILQCIDGRRCVIPFHWWRPFRNAKTIIGNCTRIIAAALSVALLWSFTWNLGTNGSWSYNWAKSLGDRPVPWSTAADATNNGPAVSFLRLAHAKIMETPENYSEETMLDLAQRYAKNAQATNQSRANELTDSTVIMILSESFSDPTRVPGVALLEDPMPNIRTIKDSTTSGLMLSSAIGGGTANIEHQALTGLSLALFDDSMQSPYQELVPHQQNPYTFNQIWNAKYGQSGSVAVHPFSKDMYLRDANYKKFGFNHLYTLDSTPAITHQEHIDSSPYVSDAASYQNVLDALNNSTHAQFIQLVTMQNHTPYDDFYTNNQFREADISELSDDEKWGIDSYAKGVNLTDQATADFLNQLNTIEKPITVIFYGDHLPAVYSTAAADNNNTIPLHETDYSIWSNQTSVSAGTKLDANNTGFVSSNYFMALAAEHMNAKVSPYLEMLTEVHATLPAFNRLVGSNSSWSDDSSTAYLDASGNRIKRKELSEEARALLRDYRLVQYDMTKGKGYLQDSFFAAG</sequence>
<dbReference type="OrthoDB" id="5363296at2"/>
<evidence type="ECO:0000256" key="2">
    <source>
        <dbReference type="SAM" id="Phobius"/>
    </source>
</evidence>
<organism evidence="4 5">
    <name type="scientific">Bifidobacterium saguini DSM 23967</name>
    <dbReference type="NCBI Taxonomy" id="1437607"/>
    <lineage>
        <taxon>Bacteria</taxon>
        <taxon>Bacillati</taxon>
        <taxon>Actinomycetota</taxon>
        <taxon>Actinomycetes</taxon>
        <taxon>Bifidobacteriales</taxon>
        <taxon>Bifidobacteriaceae</taxon>
        <taxon>Bifidobacterium</taxon>
    </lineage>
</organism>
<accession>A0A087DEE3</accession>
<feature type="compositionally biased region" description="Low complexity" evidence="1">
    <location>
        <begin position="1"/>
        <end position="24"/>
    </location>
</feature>
<dbReference type="InterPro" id="IPR000917">
    <property type="entry name" value="Sulfatase_N"/>
</dbReference>
<dbReference type="EMBL" id="JGZN01000004">
    <property type="protein sequence ID" value="KFI93893.1"/>
    <property type="molecule type" value="Genomic_DNA"/>
</dbReference>
<feature type="domain" description="Sulfatase N-terminal" evidence="3">
    <location>
        <begin position="381"/>
        <end position="680"/>
    </location>
</feature>
<dbReference type="InterPro" id="IPR017850">
    <property type="entry name" value="Alkaline_phosphatase_core_sf"/>
</dbReference>
<dbReference type="STRING" id="1437607.BISA_1717"/>
<dbReference type="Proteomes" id="UP000029066">
    <property type="component" value="Unassembled WGS sequence"/>
</dbReference>
<dbReference type="AlphaFoldDB" id="A0A087DEE3"/>
<feature type="transmembrane region" description="Helical" evidence="2">
    <location>
        <begin position="156"/>
        <end position="174"/>
    </location>
</feature>
<keyword evidence="2" id="KW-1133">Transmembrane helix</keyword>
<evidence type="ECO:0000313" key="4">
    <source>
        <dbReference type="EMBL" id="KFI93893.1"/>
    </source>
</evidence>
<comment type="caution">
    <text evidence="4">The sequence shown here is derived from an EMBL/GenBank/DDBJ whole genome shotgun (WGS) entry which is preliminary data.</text>
</comment>
<evidence type="ECO:0000259" key="3">
    <source>
        <dbReference type="Pfam" id="PF00884"/>
    </source>
</evidence>
<feature type="transmembrane region" description="Helical" evidence="2">
    <location>
        <begin position="93"/>
        <end position="115"/>
    </location>
</feature>
<evidence type="ECO:0000313" key="5">
    <source>
        <dbReference type="Proteomes" id="UP000029066"/>
    </source>
</evidence>
<proteinExistence type="predicted"/>
<evidence type="ECO:0000256" key="1">
    <source>
        <dbReference type="SAM" id="MobiDB-lite"/>
    </source>
</evidence>
<reference evidence="4 5" key="1">
    <citation type="submission" date="2014-03" db="EMBL/GenBank/DDBJ databases">
        <title>Genomics of Bifidobacteria.</title>
        <authorList>
            <person name="Ventura M."/>
            <person name="Milani C."/>
            <person name="Lugli G.A."/>
        </authorList>
    </citation>
    <scope>NUCLEOTIDE SEQUENCE [LARGE SCALE GENOMIC DNA]</scope>
    <source>
        <strain evidence="4 5">DSM 23967</strain>
    </source>
</reference>
<feature type="region of interest" description="Disordered" evidence="1">
    <location>
        <begin position="1"/>
        <end position="28"/>
    </location>
</feature>
<gene>
    <name evidence="4" type="ORF">BISA_1717</name>
</gene>
<dbReference type="Pfam" id="PF00884">
    <property type="entry name" value="Sulfatase"/>
    <property type="match status" value="1"/>
</dbReference>
<dbReference type="Gene3D" id="3.40.720.10">
    <property type="entry name" value="Alkaline Phosphatase, subunit A"/>
    <property type="match status" value="1"/>
</dbReference>
<name>A0A087DEE3_9BIFI</name>
<protein>
    <submittedName>
        <fullName evidence="4">Arylsulfatase</fullName>
    </submittedName>
</protein>
<keyword evidence="2" id="KW-0812">Transmembrane</keyword>
<feature type="transmembrane region" description="Helical" evidence="2">
    <location>
        <begin position="275"/>
        <end position="295"/>
    </location>
</feature>
<feature type="transmembrane region" description="Helical" evidence="2">
    <location>
        <begin position="233"/>
        <end position="254"/>
    </location>
</feature>